<dbReference type="PROSITE" id="PS00409">
    <property type="entry name" value="PROKAR_NTER_METHYL"/>
    <property type="match status" value="1"/>
</dbReference>
<evidence type="ECO:0000256" key="6">
    <source>
        <dbReference type="SAM" id="Phobius"/>
    </source>
</evidence>
<evidence type="ECO:0000313" key="7">
    <source>
        <dbReference type="EMBL" id="OUO56500.1"/>
    </source>
</evidence>
<evidence type="ECO:0000313" key="8">
    <source>
        <dbReference type="Proteomes" id="UP000196368"/>
    </source>
</evidence>
<proteinExistence type="predicted"/>
<dbReference type="Pfam" id="PF07963">
    <property type="entry name" value="N_methyl"/>
    <property type="match status" value="1"/>
</dbReference>
<dbReference type="AlphaFoldDB" id="A0A1Y4DJK0"/>
<keyword evidence="8" id="KW-1185">Reference proteome</keyword>
<evidence type="ECO:0000256" key="4">
    <source>
        <dbReference type="ARBA" id="ARBA00022989"/>
    </source>
</evidence>
<dbReference type="GO" id="GO:0015628">
    <property type="term" value="P:protein secretion by the type II secretion system"/>
    <property type="evidence" value="ECO:0007669"/>
    <property type="project" value="InterPro"/>
</dbReference>
<dbReference type="PANTHER" id="PTHR30093:SF44">
    <property type="entry name" value="TYPE II SECRETION SYSTEM CORE PROTEIN G"/>
    <property type="match status" value="1"/>
</dbReference>
<evidence type="ECO:0000256" key="2">
    <source>
        <dbReference type="ARBA" id="ARBA00022481"/>
    </source>
</evidence>
<protein>
    <recommendedName>
        <fullName evidence="9">Type II secretion system protein GspG C-terminal domain-containing protein</fullName>
    </recommendedName>
</protein>
<reference evidence="8" key="1">
    <citation type="submission" date="2017-04" db="EMBL/GenBank/DDBJ databases">
        <title>Function of individual gut microbiota members based on whole genome sequencing of pure cultures obtained from chicken caecum.</title>
        <authorList>
            <person name="Medvecky M."/>
            <person name="Cejkova D."/>
            <person name="Polansky O."/>
            <person name="Karasova D."/>
            <person name="Kubasova T."/>
            <person name="Cizek A."/>
            <person name="Rychlik I."/>
        </authorList>
    </citation>
    <scope>NUCLEOTIDE SEQUENCE [LARGE SCALE GENOMIC DNA]</scope>
    <source>
        <strain evidence="8">An273</strain>
    </source>
</reference>
<comment type="caution">
    <text evidence="7">The sequence shown here is derived from an EMBL/GenBank/DDBJ whole genome shotgun (WGS) entry which is preliminary data.</text>
</comment>
<dbReference type="InterPro" id="IPR012902">
    <property type="entry name" value="N_methyl_site"/>
</dbReference>
<gene>
    <name evidence="7" type="ORF">B5F75_04715</name>
</gene>
<keyword evidence="3 6" id="KW-0812">Transmembrane</keyword>
<dbReference type="GO" id="GO:0016020">
    <property type="term" value="C:membrane"/>
    <property type="evidence" value="ECO:0007669"/>
    <property type="project" value="UniProtKB-SubCell"/>
</dbReference>
<dbReference type="GO" id="GO:0015627">
    <property type="term" value="C:type II protein secretion system complex"/>
    <property type="evidence" value="ECO:0007669"/>
    <property type="project" value="InterPro"/>
</dbReference>
<dbReference type="InterPro" id="IPR045584">
    <property type="entry name" value="Pilin-like"/>
</dbReference>
<evidence type="ECO:0000256" key="5">
    <source>
        <dbReference type="ARBA" id="ARBA00023136"/>
    </source>
</evidence>
<dbReference type="PANTHER" id="PTHR30093">
    <property type="entry name" value="GENERAL SECRETION PATHWAY PROTEIN G"/>
    <property type="match status" value="1"/>
</dbReference>
<dbReference type="Gene3D" id="3.30.700.10">
    <property type="entry name" value="Glycoprotein, Type 4 Pilin"/>
    <property type="match status" value="1"/>
</dbReference>
<accession>A0A1Y4DJK0</accession>
<organism evidence="7 8">
    <name type="scientific">Candidatus Avelusimicrobium gallicola</name>
    <dbReference type="NCBI Taxonomy" id="2562704"/>
    <lineage>
        <taxon>Bacteria</taxon>
        <taxon>Pseudomonadati</taxon>
        <taxon>Elusimicrobiota</taxon>
        <taxon>Elusimicrobia</taxon>
        <taxon>Elusimicrobiales</taxon>
        <taxon>Elusimicrobiaceae</taxon>
        <taxon>Candidatus Avelusimicrobium</taxon>
    </lineage>
</organism>
<dbReference type="SUPFAM" id="SSF54523">
    <property type="entry name" value="Pili subunits"/>
    <property type="match status" value="1"/>
</dbReference>
<dbReference type="Proteomes" id="UP000196368">
    <property type="component" value="Unassembled WGS sequence"/>
</dbReference>
<evidence type="ECO:0000256" key="3">
    <source>
        <dbReference type="ARBA" id="ARBA00022692"/>
    </source>
</evidence>
<keyword evidence="2" id="KW-0488">Methylation</keyword>
<keyword evidence="5 6" id="KW-0472">Membrane</keyword>
<sequence length="174" mass="18853">MKKPEKHLFQKGFTLIELLTVVLIIGVLMAVALPNYTRSIERARAVEAMAGIKALNDAVYAYAAGRTGLNACPRSFKKLAISFPGHLSADESTIETKDFEFIIHSASNAIIPGTDCPGVVARRLGGQKYQYRIWNPYVRGTGGKGASLACTGPNESSIEICKSLDLYKEGVTPF</sequence>
<evidence type="ECO:0008006" key="9">
    <source>
        <dbReference type="Google" id="ProtNLM"/>
    </source>
</evidence>
<dbReference type="EMBL" id="NFJD01000003">
    <property type="protein sequence ID" value="OUO56500.1"/>
    <property type="molecule type" value="Genomic_DNA"/>
</dbReference>
<keyword evidence="4 6" id="KW-1133">Transmembrane helix</keyword>
<name>A0A1Y4DJK0_9BACT</name>
<dbReference type="InterPro" id="IPR000983">
    <property type="entry name" value="Bac_GSPG_pilin"/>
</dbReference>
<evidence type="ECO:0000256" key="1">
    <source>
        <dbReference type="ARBA" id="ARBA00004167"/>
    </source>
</evidence>
<dbReference type="NCBIfam" id="TIGR02532">
    <property type="entry name" value="IV_pilin_GFxxxE"/>
    <property type="match status" value="1"/>
</dbReference>
<dbReference type="PRINTS" id="PR00813">
    <property type="entry name" value="BCTERIALGSPG"/>
</dbReference>
<dbReference type="RefSeq" id="WP_087288482.1">
    <property type="nucleotide sequence ID" value="NZ_NFJD01000003.1"/>
</dbReference>
<comment type="subcellular location">
    <subcellularLocation>
        <location evidence="1">Membrane</location>
        <topology evidence="1">Single-pass membrane protein</topology>
    </subcellularLocation>
</comment>
<feature type="transmembrane region" description="Helical" evidence="6">
    <location>
        <begin position="12"/>
        <end position="33"/>
    </location>
</feature>